<dbReference type="Gene3D" id="3.40.640.10">
    <property type="entry name" value="Type I PLP-dependent aspartate aminotransferase-like (Major domain)"/>
    <property type="match status" value="1"/>
</dbReference>
<evidence type="ECO:0000256" key="2">
    <source>
        <dbReference type="ARBA" id="ARBA00003120"/>
    </source>
</evidence>
<evidence type="ECO:0000256" key="8">
    <source>
        <dbReference type="ARBA" id="ARBA00022898"/>
    </source>
</evidence>
<dbReference type="Gene3D" id="1.10.260.50">
    <property type="match status" value="1"/>
</dbReference>
<keyword evidence="7" id="KW-0479">Metal-binding</keyword>
<evidence type="ECO:0000256" key="5">
    <source>
        <dbReference type="ARBA" id="ARBA00013558"/>
    </source>
</evidence>
<dbReference type="GO" id="GO:0051536">
    <property type="term" value="F:iron-sulfur cluster binding"/>
    <property type="evidence" value="ECO:0007669"/>
    <property type="project" value="UniProtKB-KW"/>
</dbReference>
<evidence type="ECO:0000256" key="12">
    <source>
        <dbReference type="RuleBase" id="RU004504"/>
    </source>
</evidence>
<dbReference type="EMBL" id="LC066377">
    <property type="protein sequence ID" value="BAT28345.1"/>
    <property type="molecule type" value="Genomic_DNA"/>
</dbReference>
<keyword evidence="8" id="KW-0663">Pyridoxal phosphate</keyword>
<evidence type="ECO:0000259" key="13">
    <source>
        <dbReference type="Pfam" id="PF00266"/>
    </source>
</evidence>
<comment type="catalytic activity">
    <reaction evidence="11">
        <text>(sulfur carrier)-H + L-cysteine = (sulfur carrier)-SH + L-alanine</text>
        <dbReference type="Rhea" id="RHEA:43892"/>
        <dbReference type="Rhea" id="RHEA-COMP:14737"/>
        <dbReference type="Rhea" id="RHEA-COMP:14739"/>
        <dbReference type="ChEBI" id="CHEBI:29917"/>
        <dbReference type="ChEBI" id="CHEBI:35235"/>
        <dbReference type="ChEBI" id="CHEBI:57972"/>
        <dbReference type="ChEBI" id="CHEBI:64428"/>
        <dbReference type="EC" id="2.8.1.7"/>
    </reaction>
</comment>
<dbReference type="SUPFAM" id="SSF53383">
    <property type="entry name" value="PLP-dependent transferases"/>
    <property type="match status" value="1"/>
</dbReference>
<dbReference type="InterPro" id="IPR020578">
    <property type="entry name" value="Aminotrans_V_PyrdxlP_BS"/>
</dbReference>
<comment type="function">
    <text evidence="2">Catalyzes the removal of elemental sulfur atoms from cysteine to produce alanine. Seems to participate in the biosynthesis of the nitrogenase metalloclusters by providing the inorganic sulfur required for the Fe-S core formation.</text>
</comment>
<keyword evidence="10" id="KW-0411">Iron-sulfur</keyword>
<accession>A0A0N7KY01</accession>
<dbReference type="InterPro" id="IPR015424">
    <property type="entry name" value="PyrdxlP-dep_Trfase"/>
</dbReference>
<comment type="cofactor">
    <cofactor evidence="1 12">
        <name>pyridoxal 5'-phosphate</name>
        <dbReference type="ChEBI" id="CHEBI:597326"/>
    </cofactor>
</comment>
<keyword evidence="9" id="KW-0408">Iron</keyword>
<dbReference type="RefSeq" id="WP_244490676.1">
    <property type="nucleotide sequence ID" value="NZ_BBWR01000002.1"/>
</dbReference>
<evidence type="ECO:0000256" key="10">
    <source>
        <dbReference type="ARBA" id="ARBA00023014"/>
    </source>
</evidence>
<keyword evidence="6" id="KW-0808">Transferase</keyword>
<dbReference type="PANTHER" id="PTHR11601:SF34">
    <property type="entry name" value="CYSTEINE DESULFURASE"/>
    <property type="match status" value="1"/>
</dbReference>
<evidence type="ECO:0000256" key="4">
    <source>
        <dbReference type="ARBA" id="ARBA00012239"/>
    </source>
</evidence>
<evidence type="ECO:0000256" key="3">
    <source>
        <dbReference type="ARBA" id="ARBA00006490"/>
    </source>
</evidence>
<dbReference type="PIRSF" id="PIRSF005572">
    <property type="entry name" value="NifS"/>
    <property type="match status" value="1"/>
</dbReference>
<dbReference type="AlphaFoldDB" id="A0A0N7KY01"/>
<protein>
    <recommendedName>
        <fullName evidence="5">Cysteine desulfurase</fullName>
        <ecNumber evidence="4">2.8.1.7</ecNumber>
    </recommendedName>
</protein>
<comment type="similarity">
    <text evidence="3">Belongs to the class-V pyridoxal-phosphate-dependent aminotransferase family. NifS/IscS subfamily.</text>
</comment>
<organism evidence="14">
    <name type="scientific">Aureimonas frigidaquae</name>
    <dbReference type="NCBI Taxonomy" id="424757"/>
    <lineage>
        <taxon>Bacteria</taxon>
        <taxon>Pseudomonadati</taxon>
        <taxon>Pseudomonadota</taxon>
        <taxon>Alphaproteobacteria</taxon>
        <taxon>Hyphomicrobiales</taxon>
        <taxon>Aurantimonadaceae</taxon>
        <taxon>Aureimonas</taxon>
    </lineage>
</organism>
<reference evidence="14" key="1">
    <citation type="journal article" date="2015" name="Proc. Natl. Acad. Sci. U.S.A.">
        <title>Bacterial clade with the ribosomal RNA operon on a small plasmid rather than the chromosome.</title>
        <authorList>
            <person name="Anda M."/>
            <person name="Ohtsubo Y."/>
            <person name="Okubo T."/>
            <person name="Sugawara M."/>
            <person name="Nagata Y."/>
            <person name="Tsuda M."/>
            <person name="Minamisawa K."/>
            <person name="Mitsui H."/>
        </authorList>
    </citation>
    <scope>NUCLEOTIDE SEQUENCE</scope>
    <source>
        <strain evidence="14">JCM 14755</strain>
    </source>
</reference>
<dbReference type="InterPro" id="IPR015421">
    <property type="entry name" value="PyrdxlP-dep_Trfase_major"/>
</dbReference>
<dbReference type="Pfam" id="PF00266">
    <property type="entry name" value="Aminotran_5"/>
    <property type="match status" value="1"/>
</dbReference>
<dbReference type="PANTHER" id="PTHR11601">
    <property type="entry name" value="CYSTEINE DESULFURYLASE FAMILY MEMBER"/>
    <property type="match status" value="1"/>
</dbReference>
<evidence type="ECO:0000313" key="14">
    <source>
        <dbReference type="EMBL" id="BAT28345.1"/>
    </source>
</evidence>
<evidence type="ECO:0000256" key="7">
    <source>
        <dbReference type="ARBA" id="ARBA00022723"/>
    </source>
</evidence>
<evidence type="ECO:0000256" key="11">
    <source>
        <dbReference type="ARBA" id="ARBA00050776"/>
    </source>
</evidence>
<dbReference type="InterPro" id="IPR016454">
    <property type="entry name" value="Cysteine_dSase"/>
</dbReference>
<evidence type="ECO:0000256" key="6">
    <source>
        <dbReference type="ARBA" id="ARBA00022679"/>
    </source>
</evidence>
<proteinExistence type="inferred from homology"/>
<dbReference type="GO" id="GO:0046872">
    <property type="term" value="F:metal ion binding"/>
    <property type="evidence" value="ECO:0007669"/>
    <property type="project" value="UniProtKB-KW"/>
</dbReference>
<evidence type="ECO:0000256" key="1">
    <source>
        <dbReference type="ARBA" id="ARBA00001933"/>
    </source>
</evidence>
<dbReference type="GO" id="GO:0031071">
    <property type="term" value="F:cysteine desulfurase activity"/>
    <property type="evidence" value="ECO:0007669"/>
    <property type="project" value="UniProtKB-EC"/>
</dbReference>
<dbReference type="InterPro" id="IPR000192">
    <property type="entry name" value="Aminotrans_V_dom"/>
</dbReference>
<name>A0A0N7KY01_9HYPH</name>
<dbReference type="Gene3D" id="3.90.1150.10">
    <property type="entry name" value="Aspartate Aminotransferase, domain 1"/>
    <property type="match status" value="1"/>
</dbReference>
<dbReference type="InterPro" id="IPR015422">
    <property type="entry name" value="PyrdxlP-dep_Trfase_small"/>
</dbReference>
<dbReference type="PROSITE" id="PS00595">
    <property type="entry name" value="AA_TRANSFER_CLASS_5"/>
    <property type="match status" value="1"/>
</dbReference>
<sequence length="412" mass="42157">MAVAQRLMGPSGMIGRSQRTYLDHNATAPVLPAVRDAVMDALGRVGNPSSVHAEGRAAKALLDKARDSVAMLAGVSPDGVVFTSGATEAAATALSPHWLRGGREVRVERLAVLDTDHPCIRGGERFDAQGVTRLGVDADGQMLQSALEAWLQDLAGQPGLLALCWANSETGVVQDMAAIRSSLAGHDVLLVADAVQMAGRLPIELESCGIDAAVLSAHKFGGPKGIGALILRDEDTRPFAMMVGGGQERGRRGGTESLPLIAGFGAAAQIAAEQASGADGAGWASTQRLRDSLETALLAMAPDLRILGAGALRLPNTTAFTHPAMRAETLQIAFDLQGIALSAGSACSSGKIGASHVLAAMVAGGYVADPALGALRISLGPDTEAGEIETFCRVAKGLIGRLAAASPRSDAA</sequence>
<dbReference type="EC" id="2.8.1.7" evidence="4"/>
<evidence type="ECO:0000256" key="9">
    <source>
        <dbReference type="ARBA" id="ARBA00023004"/>
    </source>
</evidence>
<feature type="domain" description="Aminotransferase class V" evidence="13">
    <location>
        <begin position="20"/>
        <end position="391"/>
    </location>
</feature>